<reference evidence="1" key="1">
    <citation type="submission" date="2022-10" db="EMBL/GenBank/DDBJ databases">
        <title>Complete Genome of Trichothecium roseum strain YXFP-22015, a Plant Pathogen Isolated from Citrus.</title>
        <authorList>
            <person name="Wang Y."/>
            <person name="Zhu L."/>
        </authorList>
    </citation>
    <scope>NUCLEOTIDE SEQUENCE</scope>
    <source>
        <strain evidence="1">YXFP-22015</strain>
    </source>
</reference>
<name>A0ACC0V6P5_9HYPO</name>
<dbReference type="EMBL" id="CM047942">
    <property type="protein sequence ID" value="KAI9902034.1"/>
    <property type="molecule type" value="Genomic_DNA"/>
</dbReference>
<gene>
    <name evidence="1" type="ORF">N3K66_003851</name>
</gene>
<evidence type="ECO:0000313" key="2">
    <source>
        <dbReference type="Proteomes" id="UP001163324"/>
    </source>
</evidence>
<organism evidence="1 2">
    <name type="scientific">Trichothecium roseum</name>
    <dbReference type="NCBI Taxonomy" id="47278"/>
    <lineage>
        <taxon>Eukaryota</taxon>
        <taxon>Fungi</taxon>
        <taxon>Dikarya</taxon>
        <taxon>Ascomycota</taxon>
        <taxon>Pezizomycotina</taxon>
        <taxon>Sordariomycetes</taxon>
        <taxon>Hypocreomycetidae</taxon>
        <taxon>Hypocreales</taxon>
        <taxon>Hypocreales incertae sedis</taxon>
        <taxon>Trichothecium</taxon>
    </lineage>
</organism>
<proteinExistence type="predicted"/>
<keyword evidence="2" id="KW-1185">Reference proteome</keyword>
<dbReference type="Proteomes" id="UP001163324">
    <property type="component" value="Chromosome 3"/>
</dbReference>
<sequence length="408" mass="45044">MGRQPAENPIHRAIRAWSETIDPDVKGDVEGDGAAWLGRHIEAAPKRFIIYRPMVQLPAGSFAQQPWAETLALAGDEARSRLWALILGEVSKRERGGPLTNLAVVEGIPLHKSDGAGGEEEENILRSPSGLRMLYGDFGPSESSSGGGSNPGAGEPGEEDFDRAFWVTTKQNGLWQTWAPRWTMFSRGNVKEKARLLRYDGAAGGSAQQQQQWAVDLYAGIGYFVFSYAALGYRLLCWELNPWSVEGLRRGAEANRWSVRVVQGEDLRLPMSDVLGGGERIVVFLEDNREALGRIRAAQEGLGVARDIRHVNCGFLPTSEPTWRMAFDMTDRTADARLHLHENVGVDDTKARGEEIEERIGDWAAAEGGAQRRKAETEHVELVKTYAPGVWHCVFDVRVKNASTGNII</sequence>
<evidence type="ECO:0000313" key="1">
    <source>
        <dbReference type="EMBL" id="KAI9902034.1"/>
    </source>
</evidence>
<comment type="caution">
    <text evidence="1">The sequence shown here is derived from an EMBL/GenBank/DDBJ whole genome shotgun (WGS) entry which is preliminary data.</text>
</comment>
<protein>
    <submittedName>
        <fullName evidence="1">Uncharacterized protein</fullName>
    </submittedName>
</protein>
<accession>A0ACC0V6P5</accession>